<evidence type="ECO:0000313" key="4">
    <source>
        <dbReference type="Proteomes" id="UP001218188"/>
    </source>
</evidence>
<dbReference type="EMBL" id="JARJCM010000061">
    <property type="protein sequence ID" value="KAJ7033999.1"/>
    <property type="molecule type" value="Genomic_DNA"/>
</dbReference>
<dbReference type="Proteomes" id="UP001218188">
    <property type="component" value="Unassembled WGS sequence"/>
</dbReference>
<reference evidence="3" key="1">
    <citation type="submission" date="2023-03" db="EMBL/GenBank/DDBJ databases">
        <title>Massive genome expansion in bonnet fungi (Mycena s.s.) driven by repeated elements and novel gene families across ecological guilds.</title>
        <authorList>
            <consortium name="Lawrence Berkeley National Laboratory"/>
            <person name="Harder C.B."/>
            <person name="Miyauchi S."/>
            <person name="Viragh M."/>
            <person name="Kuo A."/>
            <person name="Thoen E."/>
            <person name="Andreopoulos B."/>
            <person name="Lu D."/>
            <person name="Skrede I."/>
            <person name="Drula E."/>
            <person name="Henrissat B."/>
            <person name="Morin E."/>
            <person name="Kohler A."/>
            <person name="Barry K."/>
            <person name="LaButti K."/>
            <person name="Morin E."/>
            <person name="Salamov A."/>
            <person name="Lipzen A."/>
            <person name="Mereny Z."/>
            <person name="Hegedus B."/>
            <person name="Baldrian P."/>
            <person name="Stursova M."/>
            <person name="Weitz H."/>
            <person name="Taylor A."/>
            <person name="Grigoriev I.V."/>
            <person name="Nagy L.G."/>
            <person name="Martin F."/>
            <person name="Kauserud H."/>
        </authorList>
    </citation>
    <scope>NUCLEOTIDE SEQUENCE</scope>
    <source>
        <strain evidence="3">CBHHK200</strain>
    </source>
</reference>
<name>A0AAD6X6I6_9AGAR</name>
<feature type="region of interest" description="Disordered" evidence="1">
    <location>
        <begin position="255"/>
        <end position="276"/>
    </location>
</feature>
<keyword evidence="4" id="KW-1185">Reference proteome</keyword>
<proteinExistence type="predicted"/>
<keyword evidence="2" id="KW-0812">Transmembrane</keyword>
<dbReference type="AlphaFoldDB" id="A0AAD6X6I6"/>
<evidence type="ECO:0000313" key="3">
    <source>
        <dbReference type="EMBL" id="KAJ7033999.1"/>
    </source>
</evidence>
<sequence length="276" mass="31405">DYGAKPVLVAPSCKTGGWRDMLETMHSTLEAWKHSQDGEVKHGPIFTVASDGAYARRIALFMLCMHTEIREGNPLYPLICNLPGLDRRVGKDNIVMDMDYRHEDKRRFQDRTFSKILTIFLAGICTCLCSPAGVLIKNICVNRDLLAVWLERLTNHDWSENNIENLLHPKDPQNVARAIQLMSCIVEIRTLDKTGFDPTEEAEFEALCLLSEVFDALLQPFINPNLSLSQQITSLCLPSLWPIPPERPIIYVKPAVRRPSDHGQGRHYRDRPNETT</sequence>
<accession>A0AAD6X6I6</accession>
<keyword evidence="2" id="KW-0472">Membrane</keyword>
<comment type="caution">
    <text evidence="3">The sequence shown here is derived from an EMBL/GenBank/DDBJ whole genome shotgun (WGS) entry which is preliminary data.</text>
</comment>
<evidence type="ECO:0000256" key="2">
    <source>
        <dbReference type="SAM" id="Phobius"/>
    </source>
</evidence>
<evidence type="ECO:0000256" key="1">
    <source>
        <dbReference type="SAM" id="MobiDB-lite"/>
    </source>
</evidence>
<organism evidence="3 4">
    <name type="scientific">Mycena alexandri</name>
    <dbReference type="NCBI Taxonomy" id="1745969"/>
    <lineage>
        <taxon>Eukaryota</taxon>
        <taxon>Fungi</taxon>
        <taxon>Dikarya</taxon>
        <taxon>Basidiomycota</taxon>
        <taxon>Agaricomycotina</taxon>
        <taxon>Agaricomycetes</taxon>
        <taxon>Agaricomycetidae</taxon>
        <taxon>Agaricales</taxon>
        <taxon>Marasmiineae</taxon>
        <taxon>Mycenaceae</taxon>
        <taxon>Mycena</taxon>
    </lineage>
</organism>
<gene>
    <name evidence="3" type="ORF">C8F04DRAFT_957118</name>
</gene>
<feature type="transmembrane region" description="Helical" evidence="2">
    <location>
        <begin position="116"/>
        <end position="136"/>
    </location>
</feature>
<keyword evidence="2" id="KW-1133">Transmembrane helix</keyword>
<feature type="non-terminal residue" evidence="3">
    <location>
        <position position="1"/>
    </location>
</feature>
<protein>
    <submittedName>
        <fullName evidence="3">Uncharacterized protein</fullName>
    </submittedName>
</protein>